<proteinExistence type="predicted"/>
<keyword evidence="3" id="KW-1185">Reference proteome</keyword>
<accession>A0A4Z2HSC3</accession>
<organism evidence="2 3">
    <name type="scientific">Liparis tanakae</name>
    <name type="common">Tanaka's snailfish</name>
    <dbReference type="NCBI Taxonomy" id="230148"/>
    <lineage>
        <taxon>Eukaryota</taxon>
        <taxon>Metazoa</taxon>
        <taxon>Chordata</taxon>
        <taxon>Craniata</taxon>
        <taxon>Vertebrata</taxon>
        <taxon>Euteleostomi</taxon>
        <taxon>Actinopterygii</taxon>
        <taxon>Neopterygii</taxon>
        <taxon>Teleostei</taxon>
        <taxon>Neoteleostei</taxon>
        <taxon>Acanthomorphata</taxon>
        <taxon>Eupercaria</taxon>
        <taxon>Perciformes</taxon>
        <taxon>Cottioidei</taxon>
        <taxon>Cottales</taxon>
        <taxon>Liparidae</taxon>
        <taxon>Liparis</taxon>
    </lineage>
</organism>
<protein>
    <submittedName>
        <fullName evidence="2">Uncharacterized protein</fullName>
    </submittedName>
</protein>
<comment type="caution">
    <text evidence="2">The sequence shown here is derived from an EMBL/GenBank/DDBJ whole genome shotgun (WGS) entry which is preliminary data.</text>
</comment>
<evidence type="ECO:0000313" key="2">
    <source>
        <dbReference type="EMBL" id="TNN67883.1"/>
    </source>
</evidence>
<name>A0A4Z2HSC3_9TELE</name>
<sequence>MLSSAELHNEDGQEGKWRQIVEPQSDAMITVGERQQHAEFCKKKRHFGLDLTQRSSRCSAHWPGMCRARSRAHSGNEAHSW</sequence>
<dbReference type="EMBL" id="SRLO01000197">
    <property type="protein sequence ID" value="TNN67883.1"/>
    <property type="molecule type" value="Genomic_DNA"/>
</dbReference>
<reference evidence="2 3" key="1">
    <citation type="submission" date="2019-03" db="EMBL/GenBank/DDBJ databases">
        <title>First draft genome of Liparis tanakae, snailfish: a comprehensive survey of snailfish specific genes.</title>
        <authorList>
            <person name="Kim W."/>
            <person name="Song I."/>
            <person name="Jeong J.-H."/>
            <person name="Kim D."/>
            <person name="Kim S."/>
            <person name="Ryu S."/>
            <person name="Song J.Y."/>
            <person name="Lee S.K."/>
        </authorList>
    </citation>
    <scope>NUCLEOTIDE SEQUENCE [LARGE SCALE GENOMIC DNA]</scope>
    <source>
        <tissue evidence="2">Muscle</tissue>
    </source>
</reference>
<dbReference type="AlphaFoldDB" id="A0A4Z2HSC3"/>
<evidence type="ECO:0000313" key="3">
    <source>
        <dbReference type="Proteomes" id="UP000314294"/>
    </source>
</evidence>
<dbReference type="Proteomes" id="UP000314294">
    <property type="component" value="Unassembled WGS sequence"/>
</dbReference>
<gene>
    <name evidence="2" type="ORF">EYF80_021852</name>
</gene>
<feature type="compositionally biased region" description="Basic and acidic residues" evidence="1">
    <location>
        <begin position="7"/>
        <end position="19"/>
    </location>
</feature>
<evidence type="ECO:0000256" key="1">
    <source>
        <dbReference type="SAM" id="MobiDB-lite"/>
    </source>
</evidence>
<feature type="region of interest" description="Disordered" evidence="1">
    <location>
        <begin position="1"/>
        <end position="20"/>
    </location>
</feature>